<organism evidence="2 3">
    <name type="scientific">Eumeta variegata</name>
    <name type="common">Bagworm moth</name>
    <name type="synonym">Eumeta japonica</name>
    <dbReference type="NCBI Taxonomy" id="151549"/>
    <lineage>
        <taxon>Eukaryota</taxon>
        <taxon>Metazoa</taxon>
        <taxon>Ecdysozoa</taxon>
        <taxon>Arthropoda</taxon>
        <taxon>Hexapoda</taxon>
        <taxon>Insecta</taxon>
        <taxon>Pterygota</taxon>
        <taxon>Neoptera</taxon>
        <taxon>Endopterygota</taxon>
        <taxon>Lepidoptera</taxon>
        <taxon>Glossata</taxon>
        <taxon>Ditrysia</taxon>
        <taxon>Tineoidea</taxon>
        <taxon>Psychidae</taxon>
        <taxon>Oiketicinae</taxon>
        <taxon>Eumeta</taxon>
    </lineage>
</organism>
<evidence type="ECO:0000313" key="2">
    <source>
        <dbReference type="EMBL" id="GBP66681.1"/>
    </source>
</evidence>
<reference evidence="2 3" key="1">
    <citation type="journal article" date="2019" name="Commun. Biol.">
        <title>The bagworm genome reveals a unique fibroin gene that provides high tensile strength.</title>
        <authorList>
            <person name="Kono N."/>
            <person name="Nakamura H."/>
            <person name="Ohtoshi R."/>
            <person name="Tomita M."/>
            <person name="Numata K."/>
            <person name="Arakawa K."/>
        </authorList>
    </citation>
    <scope>NUCLEOTIDE SEQUENCE [LARGE SCALE GENOMIC DNA]</scope>
</reference>
<gene>
    <name evidence="2" type="ORF">EVAR_79036_1</name>
</gene>
<keyword evidence="3" id="KW-1185">Reference proteome</keyword>
<accession>A0A4C1XS19</accession>
<name>A0A4C1XS19_EUMVA</name>
<comment type="caution">
    <text evidence="2">The sequence shown here is derived from an EMBL/GenBank/DDBJ whole genome shotgun (WGS) entry which is preliminary data.</text>
</comment>
<protein>
    <submittedName>
        <fullName evidence="2">Uncharacterized protein</fullName>
    </submittedName>
</protein>
<dbReference type="AlphaFoldDB" id="A0A4C1XS19"/>
<proteinExistence type="predicted"/>
<evidence type="ECO:0000313" key="3">
    <source>
        <dbReference type="Proteomes" id="UP000299102"/>
    </source>
</evidence>
<sequence>MALKYYEIESLFNASYCFIRLRPKINLNNPLPLSACPRRGAGPMLRNATGAGSDLVPSSIAPAGDDEGTGAS</sequence>
<evidence type="ECO:0000256" key="1">
    <source>
        <dbReference type="SAM" id="MobiDB-lite"/>
    </source>
</evidence>
<dbReference type="Proteomes" id="UP000299102">
    <property type="component" value="Unassembled WGS sequence"/>
</dbReference>
<dbReference type="EMBL" id="BGZK01000964">
    <property type="protein sequence ID" value="GBP66681.1"/>
    <property type="molecule type" value="Genomic_DNA"/>
</dbReference>
<feature type="region of interest" description="Disordered" evidence="1">
    <location>
        <begin position="44"/>
        <end position="72"/>
    </location>
</feature>